<dbReference type="RefSeq" id="WP_145218837.1">
    <property type="nucleotide sequence ID" value="NZ_CP036432.1"/>
</dbReference>
<keyword evidence="4" id="KW-0067">ATP-binding</keyword>
<keyword evidence="2" id="KW-0547">Nucleotide-binding</keyword>
<name>A0ABX5XZ20_9BACT</name>
<evidence type="ECO:0000259" key="5">
    <source>
        <dbReference type="PROSITE" id="PS50011"/>
    </source>
</evidence>
<dbReference type="PANTHER" id="PTHR43289:SF6">
    <property type="entry name" value="SERINE_THREONINE-PROTEIN KINASE NEKL-3"/>
    <property type="match status" value="1"/>
</dbReference>
<dbReference type="Gene3D" id="1.10.510.10">
    <property type="entry name" value="Transferase(Phosphotransferase) domain 1"/>
    <property type="match status" value="1"/>
</dbReference>
<dbReference type="PROSITE" id="PS50011">
    <property type="entry name" value="PROTEIN_KINASE_DOM"/>
    <property type="match status" value="1"/>
</dbReference>
<dbReference type="PANTHER" id="PTHR43289">
    <property type="entry name" value="MITOGEN-ACTIVATED PROTEIN KINASE KINASE KINASE 20-RELATED"/>
    <property type="match status" value="1"/>
</dbReference>
<evidence type="ECO:0000256" key="4">
    <source>
        <dbReference type="ARBA" id="ARBA00022840"/>
    </source>
</evidence>
<evidence type="ECO:0000313" key="6">
    <source>
        <dbReference type="EMBL" id="QDV87259.1"/>
    </source>
</evidence>
<evidence type="ECO:0000256" key="3">
    <source>
        <dbReference type="ARBA" id="ARBA00022777"/>
    </source>
</evidence>
<sequence length="283" mass="30632">MVDVSSAISYDPWRDHPIEGEMESKLPEQLGIWRLGSSLCTNSAFCVTFAQPVDAVGSPRWDYAMKLATLPDGRDGIAESIAAGAQIRHPNVVPILDGNASGAWPYVTMPLLEGRTMKWHLSSGPRKPLPVALWLIRQICQGLGAIHAAGWTHGDVKPDNVIVGSNGHVTLIDLAFAHQGTLDQSAPFRGTRQYAAPELLTNASSGSPASDIFATGRMLWEWLARVETTNEQILSPACELVECMVDAAPENRPAADEVTATLLRMEIDTLGEHIVPARPRRAA</sequence>
<accession>A0ABX5XZ20</accession>
<dbReference type="SMART" id="SM00220">
    <property type="entry name" value="S_TKc"/>
    <property type="match status" value="1"/>
</dbReference>
<feature type="domain" description="Protein kinase" evidence="5">
    <location>
        <begin position="24"/>
        <end position="283"/>
    </location>
</feature>
<gene>
    <name evidence="6" type="primary">spk1_2</name>
    <name evidence="6" type="ORF">TBK1r_62880</name>
</gene>
<dbReference type="InterPro" id="IPR011009">
    <property type="entry name" value="Kinase-like_dom_sf"/>
</dbReference>
<dbReference type="Proteomes" id="UP000318081">
    <property type="component" value="Chromosome"/>
</dbReference>
<dbReference type="InterPro" id="IPR000719">
    <property type="entry name" value="Prot_kinase_dom"/>
</dbReference>
<keyword evidence="1 6" id="KW-0808">Transferase</keyword>
<dbReference type="GO" id="GO:0004674">
    <property type="term" value="F:protein serine/threonine kinase activity"/>
    <property type="evidence" value="ECO:0007669"/>
    <property type="project" value="UniProtKB-EC"/>
</dbReference>
<keyword evidence="3 6" id="KW-0418">Kinase</keyword>
<dbReference type="EC" id="2.7.11.1" evidence="6"/>
<proteinExistence type="predicted"/>
<evidence type="ECO:0000256" key="1">
    <source>
        <dbReference type="ARBA" id="ARBA00022679"/>
    </source>
</evidence>
<evidence type="ECO:0000256" key="2">
    <source>
        <dbReference type="ARBA" id="ARBA00022741"/>
    </source>
</evidence>
<organism evidence="6 7">
    <name type="scientific">Stieleria magnilauensis</name>
    <dbReference type="NCBI Taxonomy" id="2527963"/>
    <lineage>
        <taxon>Bacteria</taxon>
        <taxon>Pseudomonadati</taxon>
        <taxon>Planctomycetota</taxon>
        <taxon>Planctomycetia</taxon>
        <taxon>Pirellulales</taxon>
        <taxon>Pirellulaceae</taxon>
        <taxon>Stieleria</taxon>
    </lineage>
</organism>
<dbReference type="EMBL" id="CP036432">
    <property type="protein sequence ID" value="QDV87259.1"/>
    <property type="molecule type" value="Genomic_DNA"/>
</dbReference>
<evidence type="ECO:0000313" key="7">
    <source>
        <dbReference type="Proteomes" id="UP000318081"/>
    </source>
</evidence>
<reference evidence="6 7" key="1">
    <citation type="submission" date="2019-02" db="EMBL/GenBank/DDBJ databases">
        <title>Deep-cultivation of Planctomycetes and their phenomic and genomic characterization uncovers novel biology.</title>
        <authorList>
            <person name="Wiegand S."/>
            <person name="Jogler M."/>
            <person name="Boedeker C."/>
            <person name="Pinto D."/>
            <person name="Vollmers J."/>
            <person name="Rivas-Marin E."/>
            <person name="Kohn T."/>
            <person name="Peeters S.H."/>
            <person name="Heuer A."/>
            <person name="Rast P."/>
            <person name="Oberbeckmann S."/>
            <person name="Bunk B."/>
            <person name="Jeske O."/>
            <person name="Meyerdierks A."/>
            <person name="Storesund J.E."/>
            <person name="Kallscheuer N."/>
            <person name="Luecker S."/>
            <person name="Lage O.M."/>
            <person name="Pohl T."/>
            <person name="Merkel B.J."/>
            <person name="Hornburger P."/>
            <person name="Mueller R.-W."/>
            <person name="Bruemmer F."/>
            <person name="Labrenz M."/>
            <person name="Spormann A.M."/>
            <person name="Op den Camp H."/>
            <person name="Overmann J."/>
            <person name="Amann R."/>
            <person name="Jetten M.S.M."/>
            <person name="Mascher T."/>
            <person name="Medema M.H."/>
            <person name="Devos D.P."/>
            <person name="Kaster A.-K."/>
            <person name="Ovreas L."/>
            <person name="Rohde M."/>
            <person name="Galperin M.Y."/>
            <person name="Jogler C."/>
        </authorList>
    </citation>
    <scope>NUCLEOTIDE SEQUENCE [LARGE SCALE GENOMIC DNA]</scope>
    <source>
        <strain evidence="6 7">TBK1r</strain>
    </source>
</reference>
<dbReference type="Pfam" id="PF00069">
    <property type="entry name" value="Pkinase"/>
    <property type="match status" value="1"/>
</dbReference>
<protein>
    <submittedName>
        <fullName evidence="6">Serine/threonine-protein kinase PK-1</fullName>
        <ecNumber evidence="6">2.7.11.1</ecNumber>
    </submittedName>
</protein>
<dbReference type="SUPFAM" id="SSF56112">
    <property type="entry name" value="Protein kinase-like (PK-like)"/>
    <property type="match status" value="1"/>
</dbReference>
<keyword evidence="7" id="KW-1185">Reference proteome</keyword>